<dbReference type="GO" id="GO:0019062">
    <property type="term" value="P:virion attachment to host cell"/>
    <property type="evidence" value="ECO:0007669"/>
    <property type="project" value="UniProtKB-KW"/>
</dbReference>
<evidence type="ECO:0000256" key="1">
    <source>
        <dbReference type="ARBA" id="ARBA00022672"/>
    </source>
</evidence>
<proteinExistence type="predicted"/>
<evidence type="ECO:0000256" key="2">
    <source>
        <dbReference type="ARBA" id="ARBA00022804"/>
    </source>
</evidence>
<dbReference type="PANTHER" id="PTHR35191">
    <property type="entry name" value="PROPHAGE SIDE TAIL FIBER PROTEIN HOMOLOG STFQ-RELATED"/>
    <property type="match status" value="1"/>
</dbReference>
<keyword evidence="2" id="KW-1161">Viral attachment to host cell</keyword>
<keyword evidence="2" id="KW-1160">Virus entry into host cell</keyword>
<accession>A0A8S5MN89</accession>
<evidence type="ECO:0000313" key="4">
    <source>
        <dbReference type="EMBL" id="DAD83676.1"/>
    </source>
</evidence>
<keyword evidence="1" id="KW-0946">Virion</keyword>
<organism evidence="4">
    <name type="scientific">Myoviridae sp. ctPSW2</name>
    <dbReference type="NCBI Taxonomy" id="2826648"/>
    <lineage>
        <taxon>Viruses</taxon>
        <taxon>Duplodnaviria</taxon>
        <taxon>Heunggongvirae</taxon>
        <taxon>Uroviricota</taxon>
        <taxon>Caudoviricetes</taxon>
    </lineage>
</organism>
<feature type="domain" description="Phage tail fibre protein N-terminal" evidence="3">
    <location>
        <begin position="1"/>
        <end position="149"/>
    </location>
</feature>
<dbReference type="InterPro" id="IPR051934">
    <property type="entry name" value="Phage_Tail_Fiber_Structural"/>
</dbReference>
<keyword evidence="2" id="KW-0945">Host-virus interaction</keyword>
<reference evidence="4" key="1">
    <citation type="journal article" date="2021" name="Proc. Natl. Acad. Sci. U.S.A.">
        <title>A Catalog of Tens of Thousands of Viruses from Human Metagenomes Reveals Hidden Associations with Chronic Diseases.</title>
        <authorList>
            <person name="Tisza M.J."/>
            <person name="Buck C.B."/>
        </authorList>
    </citation>
    <scope>NUCLEOTIDE SEQUENCE</scope>
    <source>
        <strain evidence="4">CtPSW2</strain>
    </source>
</reference>
<dbReference type="GO" id="GO:0098024">
    <property type="term" value="C:virus tail, fiber"/>
    <property type="evidence" value="ECO:0007669"/>
    <property type="project" value="UniProtKB-KW"/>
</dbReference>
<dbReference type="InterPro" id="IPR022225">
    <property type="entry name" value="Phage_tail_fibre_N"/>
</dbReference>
<dbReference type="PANTHER" id="PTHR35191:SF1">
    <property type="entry name" value="PROPHAGE SIDE TAIL FIBER PROTEIN HOMOLOG STFQ-RELATED"/>
    <property type="match status" value="1"/>
</dbReference>
<keyword evidence="1" id="KW-1230">Viral tail fiber protein</keyword>
<sequence>MSQQYYTLVTNIGAARIAKATALGTVVNLSQMAVGDGGGKPITPSATATALTREVYRASLNMLEVDENNQKQVIAELLIPEEEGDFTIREVGLFDNNNNLIAIGSIADSYKPRLSSGTASQQIIRMVIQIDNTDAVGLKIDPAVVLATREFVEQTVNKKFGNVAYRVPSIAALREFNKPGASVVIVENYHDGINGGAAAGL</sequence>
<name>A0A8S5MN89_9CAUD</name>
<evidence type="ECO:0000259" key="3">
    <source>
        <dbReference type="Pfam" id="PF12571"/>
    </source>
</evidence>
<dbReference type="Pfam" id="PF12571">
    <property type="entry name" value="Phage_tail_fib"/>
    <property type="match status" value="1"/>
</dbReference>
<keyword evidence="1" id="KW-1227">Viral tail protein</keyword>
<dbReference type="EMBL" id="BK014940">
    <property type="protein sequence ID" value="DAD83676.1"/>
    <property type="molecule type" value="Genomic_DNA"/>
</dbReference>
<protein>
    <submittedName>
        <fullName evidence="4">Tail collar fiber protein</fullName>
    </submittedName>
</protein>